<dbReference type="HAMAP" id="MF_01925">
    <property type="entry name" value="P5C_reductase"/>
    <property type="match status" value="1"/>
</dbReference>
<comment type="pathway">
    <text evidence="5 8">Amino-acid biosynthesis; L-proline biosynthesis; L-proline from L-glutamate 5-semialdehyde: step 1/1.</text>
</comment>
<evidence type="ECO:0000256" key="9">
    <source>
        <dbReference type="SAM" id="MobiDB-lite"/>
    </source>
</evidence>
<dbReference type="EC" id="1.5.1.2" evidence="5 6"/>
<feature type="compositionally biased region" description="Gly residues" evidence="9">
    <location>
        <begin position="281"/>
        <end position="291"/>
    </location>
</feature>
<dbReference type="InterPro" id="IPR053790">
    <property type="entry name" value="P5CR-like_CS"/>
</dbReference>
<sequence>MTRIAVIGGGRIGEALIAGLLESGRLAKDLVVVEPATERAAQIAEQFSVRVTDSVADAAVGADLLVVAVKPADVDAVMTALGKAALSDNASVGNDRDQILVSLAAGVPTVRLEAKLPAGFPVVRVMPNTPMLVGQGMSVIAPGRYARPQQLELVTEVLGAVGKVVTVAEAQMDAVTAVSGSGPAYFFLVVEAMVDAGVGLGLTREVATELVVQTMIGSAALLQESEQSAAELRAAVTSPAGTTAAAVRELERGGIRSAFLEALHAAKQRSAEQGGVSDGPAGVGTGVGAVG</sequence>
<evidence type="ECO:0000256" key="3">
    <source>
        <dbReference type="ARBA" id="ARBA00023002"/>
    </source>
</evidence>
<gene>
    <name evidence="5" type="primary">proC</name>
    <name evidence="12" type="ORF">F5X71_32880</name>
</gene>
<keyword evidence="3 5" id="KW-0560">Oxidoreductase</keyword>
<comment type="catalytic activity">
    <reaction evidence="5">
        <text>L-proline + NAD(+) = (S)-1-pyrroline-5-carboxylate + NADH + 2 H(+)</text>
        <dbReference type="Rhea" id="RHEA:14105"/>
        <dbReference type="ChEBI" id="CHEBI:15378"/>
        <dbReference type="ChEBI" id="CHEBI:17388"/>
        <dbReference type="ChEBI" id="CHEBI:57540"/>
        <dbReference type="ChEBI" id="CHEBI:57945"/>
        <dbReference type="ChEBI" id="CHEBI:60039"/>
        <dbReference type="EC" id="1.5.1.2"/>
    </reaction>
</comment>
<dbReference type="RefSeq" id="WP_167465487.1">
    <property type="nucleotide sequence ID" value="NZ_CP046171.1"/>
</dbReference>
<comment type="function">
    <text evidence="4 5">Catalyzes the reduction of 1-pyrroline-5-carboxylate (PCA) to L-proline.</text>
</comment>
<dbReference type="EMBL" id="CP046171">
    <property type="protein sequence ID" value="QIS06462.1"/>
    <property type="molecule type" value="Genomic_DNA"/>
</dbReference>
<evidence type="ECO:0000313" key="13">
    <source>
        <dbReference type="Proteomes" id="UP000501705"/>
    </source>
</evidence>
<evidence type="ECO:0000256" key="8">
    <source>
        <dbReference type="RuleBase" id="RU003903"/>
    </source>
</evidence>
<organism evidence="12 13">
    <name type="scientific">Nocardia brasiliensis</name>
    <dbReference type="NCBI Taxonomy" id="37326"/>
    <lineage>
        <taxon>Bacteria</taxon>
        <taxon>Bacillati</taxon>
        <taxon>Actinomycetota</taxon>
        <taxon>Actinomycetes</taxon>
        <taxon>Mycobacteriales</taxon>
        <taxon>Nocardiaceae</taxon>
        <taxon>Nocardia</taxon>
    </lineage>
</organism>
<comment type="similarity">
    <text evidence="1 5 8">Belongs to the pyrroline-5-carboxylate reductase family.</text>
</comment>
<evidence type="ECO:0000256" key="4">
    <source>
        <dbReference type="ARBA" id="ARBA00058118"/>
    </source>
</evidence>
<dbReference type="PROSITE" id="PS00521">
    <property type="entry name" value="P5CR"/>
    <property type="match status" value="1"/>
</dbReference>
<dbReference type="GO" id="GO:0004735">
    <property type="term" value="F:pyrroline-5-carboxylate reductase activity"/>
    <property type="evidence" value="ECO:0007669"/>
    <property type="project" value="UniProtKB-UniRule"/>
</dbReference>
<dbReference type="PANTHER" id="PTHR11645">
    <property type="entry name" value="PYRROLINE-5-CARBOXYLATE REDUCTASE"/>
    <property type="match status" value="1"/>
</dbReference>
<evidence type="ECO:0000256" key="2">
    <source>
        <dbReference type="ARBA" id="ARBA00022857"/>
    </source>
</evidence>
<comment type="catalytic activity">
    <reaction evidence="5 8">
        <text>L-proline + NADP(+) = (S)-1-pyrroline-5-carboxylate + NADPH + 2 H(+)</text>
        <dbReference type="Rhea" id="RHEA:14109"/>
        <dbReference type="ChEBI" id="CHEBI:15378"/>
        <dbReference type="ChEBI" id="CHEBI:17388"/>
        <dbReference type="ChEBI" id="CHEBI:57783"/>
        <dbReference type="ChEBI" id="CHEBI:58349"/>
        <dbReference type="ChEBI" id="CHEBI:60039"/>
        <dbReference type="EC" id="1.5.1.2"/>
    </reaction>
</comment>
<protein>
    <recommendedName>
        <fullName evidence="5 6">Pyrroline-5-carboxylate reductase</fullName>
        <shortName evidence="5">P5C reductase</shortName>
        <shortName evidence="5">P5CR</shortName>
        <ecNumber evidence="5 6">1.5.1.2</ecNumber>
    </recommendedName>
    <alternativeName>
        <fullName evidence="5">PCA reductase</fullName>
    </alternativeName>
</protein>
<dbReference type="NCBIfam" id="TIGR00112">
    <property type="entry name" value="proC"/>
    <property type="match status" value="1"/>
</dbReference>
<evidence type="ECO:0000256" key="5">
    <source>
        <dbReference type="HAMAP-Rule" id="MF_01925"/>
    </source>
</evidence>
<dbReference type="SUPFAM" id="SSF48179">
    <property type="entry name" value="6-phosphogluconate dehydrogenase C-terminal domain-like"/>
    <property type="match status" value="1"/>
</dbReference>
<feature type="domain" description="Pyrroline-5-carboxylate reductase dimerisation" evidence="11">
    <location>
        <begin position="169"/>
        <end position="272"/>
    </location>
</feature>
<dbReference type="UniPathway" id="UPA00098">
    <property type="reaction ID" value="UER00361"/>
</dbReference>
<feature type="binding site" evidence="7">
    <location>
        <begin position="68"/>
        <end position="71"/>
    </location>
    <ligand>
        <name>NADP(+)</name>
        <dbReference type="ChEBI" id="CHEBI:58349"/>
    </ligand>
</feature>
<name>A0A6G9XZU1_NOCBR</name>
<keyword evidence="2 5" id="KW-0521">NADP</keyword>
<evidence type="ECO:0000259" key="10">
    <source>
        <dbReference type="Pfam" id="PF03807"/>
    </source>
</evidence>
<dbReference type="Pfam" id="PF03807">
    <property type="entry name" value="F420_oxidored"/>
    <property type="match status" value="1"/>
</dbReference>
<dbReference type="GO" id="GO:0055129">
    <property type="term" value="P:L-proline biosynthetic process"/>
    <property type="evidence" value="ECO:0007669"/>
    <property type="project" value="UniProtKB-UniRule"/>
</dbReference>
<dbReference type="AlphaFoldDB" id="A0A6G9XZU1"/>
<dbReference type="InterPro" id="IPR008927">
    <property type="entry name" value="6-PGluconate_DH-like_C_sf"/>
</dbReference>
<dbReference type="InterPro" id="IPR028939">
    <property type="entry name" value="P5C_Rdtase_cat_N"/>
</dbReference>
<dbReference type="InterPro" id="IPR036291">
    <property type="entry name" value="NAD(P)-bd_dom_sf"/>
</dbReference>
<keyword evidence="5 8" id="KW-0641">Proline biosynthesis</keyword>
<evidence type="ECO:0000256" key="6">
    <source>
        <dbReference type="NCBIfam" id="TIGR00112"/>
    </source>
</evidence>
<dbReference type="SUPFAM" id="SSF51735">
    <property type="entry name" value="NAD(P)-binding Rossmann-fold domains"/>
    <property type="match status" value="1"/>
</dbReference>
<accession>A0A6G9XZU1</accession>
<dbReference type="GO" id="GO:0005737">
    <property type="term" value="C:cytoplasm"/>
    <property type="evidence" value="ECO:0007669"/>
    <property type="project" value="UniProtKB-SubCell"/>
</dbReference>
<evidence type="ECO:0000313" key="12">
    <source>
        <dbReference type="EMBL" id="QIS06462.1"/>
    </source>
</evidence>
<evidence type="ECO:0000259" key="11">
    <source>
        <dbReference type="Pfam" id="PF14748"/>
    </source>
</evidence>
<keyword evidence="5 8" id="KW-0028">Amino-acid biosynthesis</keyword>
<dbReference type="Gene3D" id="1.10.3730.10">
    <property type="entry name" value="ProC C-terminal domain-like"/>
    <property type="match status" value="1"/>
</dbReference>
<dbReference type="Pfam" id="PF14748">
    <property type="entry name" value="P5CR_dimer"/>
    <property type="match status" value="1"/>
</dbReference>
<dbReference type="InterPro" id="IPR000304">
    <property type="entry name" value="Pyrroline-COOH_reductase"/>
</dbReference>
<evidence type="ECO:0000256" key="7">
    <source>
        <dbReference type="PIRSR" id="PIRSR000193-1"/>
    </source>
</evidence>
<dbReference type="Proteomes" id="UP000501705">
    <property type="component" value="Chromosome"/>
</dbReference>
<reference evidence="12 13" key="1">
    <citation type="journal article" date="2019" name="ACS Chem. Biol.">
        <title>Identification and Mobilization of a Cryptic Antibiotic Biosynthesis Gene Locus from a Human-Pathogenic Nocardia Isolate.</title>
        <authorList>
            <person name="Herisse M."/>
            <person name="Ishida K."/>
            <person name="Porter J.L."/>
            <person name="Howden B."/>
            <person name="Hertweck C."/>
            <person name="Stinear T.P."/>
            <person name="Pidot S.J."/>
        </authorList>
    </citation>
    <scope>NUCLEOTIDE SEQUENCE [LARGE SCALE GENOMIC DNA]</scope>
    <source>
        <strain evidence="12 13">AUSMDU00024985</strain>
    </source>
</reference>
<dbReference type="InterPro" id="IPR029036">
    <property type="entry name" value="P5CR_dimer"/>
</dbReference>
<dbReference type="Gene3D" id="3.40.50.720">
    <property type="entry name" value="NAD(P)-binding Rossmann-like Domain"/>
    <property type="match status" value="1"/>
</dbReference>
<keyword evidence="5" id="KW-0963">Cytoplasm</keyword>
<feature type="region of interest" description="Disordered" evidence="9">
    <location>
        <begin position="270"/>
        <end position="291"/>
    </location>
</feature>
<dbReference type="FunFam" id="1.10.3730.10:FF:000001">
    <property type="entry name" value="Pyrroline-5-carboxylate reductase"/>
    <property type="match status" value="1"/>
</dbReference>
<evidence type="ECO:0000256" key="1">
    <source>
        <dbReference type="ARBA" id="ARBA00005525"/>
    </source>
</evidence>
<feature type="domain" description="Pyrroline-5-carboxylate reductase catalytic N-terminal" evidence="10">
    <location>
        <begin position="3"/>
        <end position="88"/>
    </location>
</feature>
<dbReference type="PIRSF" id="PIRSF000193">
    <property type="entry name" value="Pyrrol-5-carb_rd"/>
    <property type="match status" value="1"/>
</dbReference>
<proteinExistence type="inferred from homology"/>
<comment type="subcellular location">
    <subcellularLocation>
        <location evidence="5">Cytoplasm</location>
    </subcellularLocation>
</comment>
<dbReference type="PANTHER" id="PTHR11645:SF0">
    <property type="entry name" value="PYRROLINE-5-CARBOXYLATE REDUCTASE 3"/>
    <property type="match status" value="1"/>
</dbReference>